<accession>A0A6N7XZR9</accession>
<dbReference type="PANTHER" id="PTHR43394">
    <property type="entry name" value="ATP-DEPENDENT PERMEASE MDL1, MITOCHONDRIAL"/>
    <property type="match status" value="1"/>
</dbReference>
<organism evidence="10 11">
    <name type="scientific">Tissierella pigra</name>
    <dbReference type="NCBI Taxonomy" id="2607614"/>
    <lineage>
        <taxon>Bacteria</taxon>
        <taxon>Bacillati</taxon>
        <taxon>Bacillota</taxon>
        <taxon>Tissierellia</taxon>
        <taxon>Tissierellales</taxon>
        <taxon>Tissierellaceae</taxon>
        <taxon>Tissierella</taxon>
    </lineage>
</organism>
<comment type="caution">
    <text evidence="10">The sequence shown here is derived from an EMBL/GenBank/DDBJ whole genome shotgun (WGS) entry which is preliminary data.</text>
</comment>
<keyword evidence="11" id="KW-1185">Reference proteome</keyword>
<dbReference type="PROSITE" id="PS50893">
    <property type="entry name" value="ABC_TRANSPORTER_2"/>
    <property type="match status" value="1"/>
</dbReference>
<evidence type="ECO:0000256" key="1">
    <source>
        <dbReference type="ARBA" id="ARBA00004651"/>
    </source>
</evidence>
<dbReference type="AlphaFoldDB" id="A0A6N7XZR9"/>
<feature type="transmembrane region" description="Helical" evidence="7">
    <location>
        <begin position="158"/>
        <end position="175"/>
    </location>
</feature>
<evidence type="ECO:0000256" key="3">
    <source>
        <dbReference type="ARBA" id="ARBA00022741"/>
    </source>
</evidence>
<evidence type="ECO:0000259" key="9">
    <source>
        <dbReference type="PROSITE" id="PS50929"/>
    </source>
</evidence>
<dbReference type="Proteomes" id="UP000469523">
    <property type="component" value="Unassembled WGS sequence"/>
</dbReference>
<dbReference type="Gene3D" id="1.20.1560.10">
    <property type="entry name" value="ABC transporter type 1, transmembrane domain"/>
    <property type="match status" value="1"/>
</dbReference>
<evidence type="ECO:0000256" key="5">
    <source>
        <dbReference type="ARBA" id="ARBA00022989"/>
    </source>
</evidence>
<keyword evidence="4 10" id="KW-0067">ATP-binding</keyword>
<dbReference type="FunFam" id="3.40.50.300:FF:001443">
    <property type="entry name" value="ABC transporter, ATP-binding protein"/>
    <property type="match status" value="1"/>
</dbReference>
<dbReference type="InterPro" id="IPR017871">
    <property type="entry name" value="ABC_transporter-like_CS"/>
</dbReference>
<dbReference type="GO" id="GO:0015421">
    <property type="term" value="F:ABC-type oligopeptide transporter activity"/>
    <property type="evidence" value="ECO:0007669"/>
    <property type="project" value="TreeGrafter"/>
</dbReference>
<dbReference type="PROSITE" id="PS00211">
    <property type="entry name" value="ABC_TRANSPORTER_1"/>
    <property type="match status" value="1"/>
</dbReference>
<dbReference type="GO" id="GO:0005524">
    <property type="term" value="F:ATP binding"/>
    <property type="evidence" value="ECO:0007669"/>
    <property type="project" value="UniProtKB-KW"/>
</dbReference>
<evidence type="ECO:0000256" key="4">
    <source>
        <dbReference type="ARBA" id="ARBA00022840"/>
    </source>
</evidence>
<dbReference type="SUPFAM" id="SSF52540">
    <property type="entry name" value="P-loop containing nucleoside triphosphate hydrolases"/>
    <property type="match status" value="1"/>
</dbReference>
<dbReference type="Gene3D" id="3.40.50.300">
    <property type="entry name" value="P-loop containing nucleotide triphosphate hydrolases"/>
    <property type="match status" value="1"/>
</dbReference>
<keyword evidence="3" id="KW-0547">Nucleotide-binding</keyword>
<dbReference type="Pfam" id="PF00005">
    <property type="entry name" value="ABC_tran"/>
    <property type="match status" value="1"/>
</dbReference>
<dbReference type="Pfam" id="PF00664">
    <property type="entry name" value="ABC_membrane"/>
    <property type="match status" value="1"/>
</dbReference>
<dbReference type="SUPFAM" id="SSF90123">
    <property type="entry name" value="ABC transporter transmembrane region"/>
    <property type="match status" value="1"/>
</dbReference>
<comment type="subcellular location">
    <subcellularLocation>
        <location evidence="1">Cell membrane</location>
        <topology evidence="1">Multi-pass membrane protein</topology>
    </subcellularLocation>
</comment>
<dbReference type="RefSeq" id="WP_154440124.1">
    <property type="nucleotide sequence ID" value="NZ_VUNQ01000018.1"/>
</dbReference>
<dbReference type="SMART" id="SM00382">
    <property type="entry name" value="AAA"/>
    <property type="match status" value="1"/>
</dbReference>
<name>A0A6N7XZR9_9FIRM</name>
<feature type="domain" description="ABC transmembrane type-1" evidence="9">
    <location>
        <begin position="22"/>
        <end position="299"/>
    </location>
</feature>
<keyword evidence="2 7" id="KW-0812">Transmembrane</keyword>
<dbReference type="InterPro" id="IPR003593">
    <property type="entry name" value="AAA+_ATPase"/>
</dbReference>
<dbReference type="InterPro" id="IPR036640">
    <property type="entry name" value="ABC1_TM_sf"/>
</dbReference>
<protein>
    <submittedName>
        <fullName evidence="10">ABC transporter ATP-binding protein</fullName>
    </submittedName>
</protein>
<evidence type="ECO:0000259" key="8">
    <source>
        <dbReference type="PROSITE" id="PS50893"/>
    </source>
</evidence>
<feature type="transmembrane region" description="Helical" evidence="7">
    <location>
        <begin position="55"/>
        <end position="73"/>
    </location>
</feature>
<evidence type="ECO:0000256" key="2">
    <source>
        <dbReference type="ARBA" id="ARBA00022692"/>
    </source>
</evidence>
<evidence type="ECO:0000313" key="11">
    <source>
        <dbReference type="Proteomes" id="UP000469523"/>
    </source>
</evidence>
<feature type="domain" description="ABC transporter" evidence="8">
    <location>
        <begin position="330"/>
        <end position="564"/>
    </location>
</feature>
<keyword evidence="5 7" id="KW-1133">Transmembrane helix</keyword>
<sequence>MMKWLQDRFSLSETGAKGLIKASITSFFSYVAYASPVIIILMFVNEILNGELKSAVFYVITIIITGVIMHIVLDVNYVNLYNQTYKEAANLRIDIANILKNLPLSYFSKHNVSDLSQTIMQDAADIEHALSHAIPQALGFCVYFIISAVFLLSNNIKLGLGVLVPLFASIISAYVSKRAQIEASAEYYYKLRENSDKFQEAIEMHQEIRSYSLKDDVLKDLKKSVEEGEKLHIRTEFKQAIPINLASALVKVSLGTTIITGATLIINNEISIVYFIAYLLVATKIMSAMDNLHQNMAEILYLDARISRIKELRETSIQEGVTIDLNSFNIEFRDVNFSYTDKKRIIDDVSFIAEQGKVTALVGPSGCGKTTILRLMARLYDYDTGSILIDGKDVKKINTESLYEKISIVFQDVTLFNSSVMENIRIGNKDATDEQVKEAARLAHCEEFILKLSDGYDTLIGENGSKLSGGERQRISIARAFLKDAPIILLDEISSSLDVENEMKIQESLNRLIKNKTVVITSHRLKSIENADKIIVMNSGKVDAVGTHKEVLEISNLYRNMIHKSRLTEEYIY</sequence>
<dbReference type="GO" id="GO:0005886">
    <property type="term" value="C:plasma membrane"/>
    <property type="evidence" value="ECO:0007669"/>
    <property type="project" value="UniProtKB-SubCell"/>
</dbReference>
<feature type="transmembrane region" description="Helical" evidence="7">
    <location>
        <begin position="20"/>
        <end position="43"/>
    </location>
</feature>
<dbReference type="EMBL" id="VUNQ01000018">
    <property type="protein sequence ID" value="MSU01718.1"/>
    <property type="molecule type" value="Genomic_DNA"/>
</dbReference>
<dbReference type="InterPro" id="IPR003439">
    <property type="entry name" value="ABC_transporter-like_ATP-bd"/>
</dbReference>
<dbReference type="InterPro" id="IPR039421">
    <property type="entry name" value="Type_1_exporter"/>
</dbReference>
<reference evidence="10 11" key="1">
    <citation type="submission" date="2019-09" db="EMBL/GenBank/DDBJ databases">
        <title>In-depth cultivation of the pig gut microbiome towards novel bacterial diversity and tailored functional studies.</title>
        <authorList>
            <person name="Wylensek D."/>
            <person name="Hitch T.C.A."/>
            <person name="Clavel T."/>
        </authorList>
    </citation>
    <scope>NUCLEOTIDE SEQUENCE [LARGE SCALE GENOMIC DNA]</scope>
    <source>
        <strain evidence="10 11">WCA3-693-APC-4?</strain>
    </source>
</reference>
<dbReference type="InterPro" id="IPR027417">
    <property type="entry name" value="P-loop_NTPase"/>
</dbReference>
<dbReference type="GO" id="GO:0016887">
    <property type="term" value="F:ATP hydrolysis activity"/>
    <property type="evidence" value="ECO:0007669"/>
    <property type="project" value="InterPro"/>
</dbReference>
<keyword evidence="6 7" id="KW-0472">Membrane</keyword>
<evidence type="ECO:0000256" key="7">
    <source>
        <dbReference type="SAM" id="Phobius"/>
    </source>
</evidence>
<dbReference type="InterPro" id="IPR011527">
    <property type="entry name" value="ABC1_TM_dom"/>
</dbReference>
<dbReference type="PANTHER" id="PTHR43394:SF1">
    <property type="entry name" value="ATP-BINDING CASSETTE SUB-FAMILY B MEMBER 10, MITOCHONDRIAL"/>
    <property type="match status" value="1"/>
</dbReference>
<gene>
    <name evidence="10" type="ORF">FYJ83_09595</name>
</gene>
<proteinExistence type="predicted"/>
<evidence type="ECO:0000256" key="6">
    <source>
        <dbReference type="ARBA" id="ARBA00023136"/>
    </source>
</evidence>
<evidence type="ECO:0000313" key="10">
    <source>
        <dbReference type="EMBL" id="MSU01718.1"/>
    </source>
</evidence>
<dbReference type="PROSITE" id="PS50929">
    <property type="entry name" value="ABC_TM1F"/>
    <property type="match status" value="1"/>
</dbReference>
<feature type="transmembrane region" description="Helical" evidence="7">
    <location>
        <begin position="133"/>
        <end position="152"/>
    </location>
</feature>